<reference evidence="12" key="1">
    <citation type="submission" date="2020-10" db="EMBL/GenBank/DDBJ databases">
        <title>Taxonomic study of unclassified bacteria belonging to the class Ktedonobacteria.</title>
        <authorList>
            <person name="Yabe S."/>
            <person name="Wang C.M."/>
            <person name="Zheng Y."/>
            <person name="Sakai Y."/>
            <person name="Cavaletti L."/>
            <person name="Monciardini P."/>
            <person name="Donadio S."/>
        </authorList>
    </citation>
    <scope>NUCLEOTIDE SEQUENCE</scope>
    <source>
        <strain evidence="12">SOSP1-1</strain>
    </source>
</reference>
<dbReference type="GO" id="GO:0048038">
    <property type="term" value="F:quinone binding"/>
    <property type="evidence" value="ECO:0007669"/>
    <property type="project" value="UniProtKB-KW"/>
</dbReference>
<name>A0A8J3MSB8_9CHLR</name>
<dbReference type="AlphaFoldDB" id="A0A8J3MSB8"/>
<evidence type="ECO:0000256" key="7">
    <source>
        <dbReference type="ARBA" id="ARBA00023136"/>
    </source>
</evidence>
<gene>
    <name evidence="12" type="ORF">KSX_13380</name>
</gene>
<evidence type="ECO:0000256" key="8">
    <source>
        <dbReference type="ARBA" id="ARBA00023157"/>
    </source>
</evidence>
<keyword evidence="5 10" id="KW-1133">Transmembrane helix</keyword>
<keyword evidence="8" id="KW-1015">Disulfide bond</keyword>
<comment type="similarity">
    <text evidence="2">Belongs to the VKOR family.</text>
</comment>
<dbReference type="Gene3D" id="1.20.1440.130">
    <property type="entry name" value="VKOR domain"/>
    <property type="match status" value="1"/>
</dbReference>
<keyword evidence="3 10" id="KW-0812">Transmembrane</keyword>
<dbReference type="EMBL" id="BNJF01000001">
    <property type="protein sequence ID" value="GHO43175.1"/>
    <property type="molecule type" value="Genomic_DNA"/>
</dbReference>
<keyword evidence="9" id="KW-0676">Redox-active center</keyword>
<feature type="transmembrane region" description="Helical" evidence="10">
    <location>
        <begin position="12"/>
        <end position="32"/>
    </location>
</feature>
<feature type="transmembrane region" description="Helical" evidence="10">
    <location>
        <begin position="69"/>
        <end position="87"/>
    </location>
</feature>
<protein>
    <recommendedName>
        <fullName evidence="11">Vitamin K epoxide reductase domain-containing protein</fullName>
    </recommendedName>
</protein>
<evidence type="ECO:0000256" key="5">
    <source>
        <dbReference type="ARBA" id="ARBA00022989"/>
    </source>
</evidence>
<evidence type="ECO:0000259" key="11">
    <source>
        <dbReference type="SMART" id="SM00756"/>
    </source>
</evidence>
<dbReference type="PANTHER" id="PTHR34573:SF1">
    <property type="entry name" value="VITAMIN K EPOXIDE REDUCTASE DOMAIN-CONTAINING PROTEIN"/>
    <property type="match status" value="1"/>
</dbReference>
<feature type="transmembrane region" description="Helical" evidence="10">
    <location>
        <begin position="94"/>
        <end position="113"/>
    </location>
</feature>
<feature type="domain" description="Vitamin K epoxide reductase" evidence="11">
    <location>
        <begin position="6"/>
        <end position="144"/>
    </location>
</feature>
<evidence type="ECO:0000256" key="3">
    <source>
        <dbReference type="ARBA" id="ARBA00022692"/>
    </source>
</evidence>
<dbReference type="InterPro" id="IPR038354">
    <property type="entry name" value="VKOR_sf"/>
</dbReference>
<sequence length="164" mass="18087">MTFARRSGGQLALLVLSLVGIVISIYLTYVHFNSGALVCTTSGLVNCERVLSSTYSQVPGTSIPISVPGMLWFLVSGVLAVLAWFVWPAKRSVHIIEFAWACTGLVTILYLVYVELVRLHTICAWCTALHVIILAMLLITVFLIYGGQEDDEDEEIEVVSPVRR</sequence>
<dbReference type="SMART" id="SM00756">
    <property type="entry name" value="VKc"/>
    <property type="match status" value="1"/>
</dbReference>
<evidence type="ECO:0000256" key="2">
    <source>
        <dbReference type="ARBA" id="ARBA00006214"/>
    </source>
</evidence>
<evidence type="ECO:0000256" key="4">
    <source>
        <dbReference type="ARBA" id="ARBA00022719"/>
    </source>
</evidence>
<evidence type="ECO:0000313" key="12">
    <source>
        <dbReference type="EMBL" id="GHO43175.1"/>
    </source>
</evidence>
<keyword evidence="6" id="KW-0560">Oxidoreductase</keyword>
<evidence type="ECO:0000256" key="10">
    <source>
        <dbReference type="SAM" id="Phobius"/>
    </source>
</evidence>
<feature type="transmembrane region" description="Helical" evidence="10">
    <location>
        <begin position="119"/>
        <end position="145"/>
    </location>
</feature>
<dbReference type="Proteomes" id="UP000612362">
    <property type="component" value="Unassembled WGS sequence"/>
</dbReference>
<accession>A0A8J3MSB8</accession>
<keyword evidence="7 10" id="KW-0472">Membrane</keyword>
<comment type="subcellular location">
    <subcellularLocation>
        <location evidence="1">Membrane</location>
        <topology evidence="1">Multi-pass membrane protein</topology>
    </subcellularLocation>
</comment>
<dbReference type="GO" id="GO:0016020">
    <property type="term" value="C:membrane"/>
    <property type="evidence" value="ECO:0007669"/>
    <property type="project" value="UniProtKB-SubCell"/>
</dbReference>
<proteinExistence type="inferred from homology"/>
<dbReference type="Pfam" id="PF07884">
    <property type="entry name" value="VKOR"/>
    <property type="match status" value="1"/>
</dbReference>
<evidence type="ECO:0000313" key="13">
    <source>
        <dbReference type="Proteomes" id="UP000612362"/>
    </source>
</evidence>
<dbReference type="PANTHER" id="PTHR34573">
    <property type="entry name" value="VKC DOMAIN-CONTAINING PROTEIN"/>
    <property type="match status" value="1"/>
</dbReference>
<keyword evidence="13" id="KW-1185">Reference proteome</keyword>
<dbReference type="RefSeq" id="WP_220192660.1">
    <property type="nucleotide sequence ID" value="NZ_BNJF01000001.1"/>
</dbReference>
<organism evidence="12 13">
    <name type="scientific">Ktedonospora formicarum</name>
    <dbReference type="NCBI Taxonomy" id="2778364"/>
    <lineage>
        <taxon>Bacteria</taxon>
        <taxon>Bacillati</taxon>
        <taxon>Chloroflexota</taxon>
        <taxon>Ktedonobacteria</taxon>
        <taxon>Ktedonobacterales</taxon>
        <taxon>Ktedonobacteraceae</taxon>
        <taxon>Ktedonospora</taxon>
    </lineage>
</organism>
<comment type="caution">
    <text evidence="12">The sequence shown here is derived from an EMBL/GenBank/DDBJ whole genome shotgun (WGS) entry which is preliminary data.</text>
</comment>
<keyword evidence="4" id="KW-0874">Quinone</keyword>
<dbReference type="GO" id="GO:0016491">
    <property type="term" value="F:oxidoreductase activity"/>
    <property type="evidence" value="ECO:0007669"/>
    <property type="project" value="UniProtKB-KW"/>
</dbReference>
<evidence type="ECO:0000256" key="6">
    <source>
        <dbReference type="ARBA" id="ARBA00023002"/>
    </source>
</evidence>
<evidence type="ECO:0000256" key="9">
    <source>
        <dbReference type="ARBA" id="ARBA00023284"/>
    </source>
</evidence>
<dbReference type="CDD" id="cd12918">
    <property type="entry name" value="VKOR_arc"/>
    <property type="match status" value="1"/>
</dbReference>
<dbReference type="InterPro" id="IPR012932">
    <property type="entry name" value="VKOR"/>
</dbReference>
<evidence type="ECO:0000256" key="1">
    <source>
        <dbReference type="ARBA" id="ARBA00004141"/>
    </source>
</evidence>